<name>A0AA39AHZ6_VITRO</name>
<accession>A0AA39AHZ6</accession>
<keyword evidence="2" id="KW-1133">Transmembrane helix</keyword>
<feature type="region of interest" description="Disordered" evidence="1">
    <location>
        <begin position="195"/>
        <end position="232"/>
    </location>
</feature>
<dbReference type="EMBL" id="JARBHA010000002">
    <property type="protein sequence ID" value="KAJ9707375.1"/>
    <property type="molecule type" value="Genomic_DNA"/>
</dbReference>
<feature type="transmembrane region" description="Helical" evidence="2">
    <location>
        <begin position="78"/>
        <end position="96"/>
    </location>
</feature>
<protein>
    <submittedName>
        <fullName evidence="3">Uncharacterized protein</fullName>
    </submittedName>
</protein>
<evidence type="ECO:0000256" key="1">
    <source>
        <dbReference type="SAM" id="MobiDB-lite"/>
    </source>
</evidence>
<sequence length="232" mass="25205">MPPSAPSVKGSGFTNLDNVVADSTGTKFNEPSEDGIYKKDQGSLDVIQTNYHSSHNSAADKPYSEKTSPKAIGNSIPFVVYIYIYICYGGFCTLFLSHETFFMQVGIISNANGTLEKIEPVKLPNGSGGENFQVGSIHKGSANGWQHEIQEGAADWDEDWDKFEEEGMLLYSPMDNHNLIFVKELTLDVQNAIAPPKPKSMLVDKEKASTAETPTTASSSVDVNSEDPPSMG</sequence>
<proteinExistence type="predicted"/>
<dbReference type="AlphaFoldDB" id="A0AA39AHZ6"/>
<keyword evidence="4" id="KW-1185">Reference proteome</keyword>
<reference evidence="3 4" key="1">
    <citation type="journal article" date="2023" name="BMC Biotechnol.">
        <title>Vitis rotundifolia cv Carlos genome sequencing.</title>
        <authorList>
            <person name="Huff M."/>
            <person name="Hulse-Kemp A."/>
            <person name="Scheffler B."/>
            <person name="Youngblood R."/>
            <person name="Simpson S."/>
            <person name="Babiker E."/>
            <person name="Staton M."/>
        </authorList>
    </citation>
    <scope>NUCLEOTIDE SEQUENCE [LARGE SCALE GENOMIC DNA]</scope>
    <source>
        <tissue evidence="3">Leaf</tissue>
    </source>
</reference>
<comment type="caution">
    <text evidence="3">The sequence shown here is derived from an EMBL/GenBank/DDBJ whole genome shotgun (WGS) entry which is preliminary data.</text>
</comment>
<keyword evidence="2" id="KW-0472">Membrane</keyword>
<keyword evidence="2" id="KW-0812">Transmembrane</keyword>
<evidence type="ECO:0000313" key="3">
    <source>
        <dbReference type="EMBL" id="KAJ9707375.1"/>
    </source>
</evidence>
<dbReference type="Proteomes" id="UP001168098">
    <property type="component" value="Unassembled WGS sequence"/>
</dbReference>
<evidence type="ECO:0000256" key="2">
    <source>
        <dbReference type="SAM" id="Phobius"/>
    </source>
</evidence>
<gene>
    <name evidence="3" type="ORF">PVL29_002400</name>
</gene>
<evidence type="ECO:0000313" key="4">
    <source>
        <dbReference type="Proteomes" id="UP001168098"/>
    </source>
</evidence>
<organism evidence="3 4">
    <name type="scientific">Vitis rotundifolia</name>
    <name type="common">Muscadine grape</name>
    <dbReference type="NCBI Taxonomy" id="103349"/>
    <lineage>
        <taxon>Eukaryota</taxon>
        <taxon>Viridiplantae</taxon>
        <taxon>Streptophyta</taxon>
        <taxon>Embryophyta</taxon>
        <taxon>Tracheophyta</taxon>
        <taxon>Spermatophyta</taxon>
        <taxon>Magnoliopsida</taxon>
        <taxon>eudicotyledons</taxon>
        <taxon>Gunneridae</taxon>
        <taxon>Pentapetalae</taxon>
        <taxon>rosids</taxon>
        <taxon>Vitales</taxon>
        <taxon>Vitaceae</taxon>
        <taxon>Viteae</taxon>
        <taxon>Vitis</taxon>
    </lineage>
</organism>
<feature type="compositionally biased region" description="Low complexity" evidence="1">
    <location>
        <begin position="210"/>
        <end position="220"/>
    </location>
</feature>